<gene>
    <name evidence="1" type="ORF">OZSIB_2363</name>
</gene>
<evidence type="ECO:0000313" key="1">
    <source>
        <dbReference type="EMBL" id="RCK80986.1"/>
    </source>
</evidence>
<protein>
    <submittedName>
        <fullName evidence="1">Uncharacterized protein</fullName>
    </submittedName>
</protein>
<accession>A0A367ZSH7</accession>
<dbReference type="AlphaFoldDB" id="A0A367ZSH7"/>
<proteinExistence type="predicted"/>
<sequence length="317" mass="35879">MIRRFIQGLWLLTLFTLLLPLAGSGQEGSSKVTISDQEKALYWRHKDQISRTARECLEKVWATHLEFFRKWKVSKYYGDRNPKLNTRQKRLEIVRKVGAPDWIVDEMEGISCVGLTRRCLKEGFEATGEPGLKALWKKIDADVVANGVSGMVLLGHLQQLGWKILYWNPKPQLNAVWDKEEPTLIAGKPVSWNSGVKDANGNYIYHPSWGLHELRYQTVMNKGKYLTLRVDDRETLVGFDTRVPESFKQAPLFVGVAHAGYHVFPGAQGKVIEAHSMRNLDSIDNLEVGPFNPLAPGGSPKWTRIEKYRSGVVAIAP</sequence>
<comment type="caution">
    <text evidence="1">The sequence shown here is derived from an EMBL/GenBank/DDBJ whole genome shotgun (WGS) entry which is preliminary data.</text>
</comment>
<dbReference type="Proteomes" id="UP000252355">
    <property type="component" value="Unassembled WGS sequence"/>
</dbReference>
<organism evidence="1 2">
    <name type="scientific">Candidatus Ozemobacter sibiricus</name>
    <dbReference type="NCBI Taxonomy" id="2268124"/>
    <lineage>
        <taxon>Bacteria</taxon>
        <taxon>Candidatus Ozemobacteria</taxon>
        <taxon>Candidatus Ozemobacterales</taxon>
        <taxon>Candidatus Ozemobacteraceae</taxon>
        <taxon>Candidatus Ozemobacter</taxon>
    </lineage>
</organism>
<name>A0A367ZSH7_9BACT</name>
<dbReference type="EMBL" id="QOQW01000003">
    <property type="protein sequence ID" value="RCK80986.1"/>
    <property type="molecule type" value="Genomic_DNA"/>
</dbReference>
<evidence type="ECO:0000313" key="2">
    <source>
        <dbReference type="Proteomes" id="UP000252355"/>
    </source>
</evidence>
<reference evidence="1 2" key="1">
    <citation type="submission" date="2018-05" db="EMBL/GenBank/DDBJ databases">
        <title>A metagenomic window into the 2 km-deep terrestrial subsurface aquifer revealed taxonomically and functionally diverse microbial community comprising novel uncultured bacterial lineages.</title>
        <authorList>
            <person name="Kadnikov V.V."/>
            <person name="Mardanov A.V."/>
            <person name="Beletsky A.V."/>
            <person name="Banks D."/>
            <person name="Pimenov N.V."/>
            <person name="Frank Y.A."/>
            <person name="Karnachuk O.V."/>
            <person name="Ravin N.V."/>
        </authorList>
    </citation>
    <scope>NUCLEOTIDE SEQUENCE [LARGE SCALE GENOMIC DNA]</scope>
    <source>
        <strain evidence="1">BY5</strain>
    </source>
</reference>